<dbReference type="Proteomes" id="UP001620645">
    <property type="component" value="Unassembled WGS sequence"/>
</dbReference>
<evidence type="ECO:0000313" key="2">
    <source>
        <dbReference type="EMBL" id="KAL3093059.1"/>
    </source>
</evidence>
<keyword evidence="3" id="KW-1185">Reference proteome</keyword>
<evidence type="ECO:0000256" key="1">
    <source>
        <dbReference type="SAM" id="SignalP"/>
    </source>
</evidence>
<organism evidence="2 3">
    <name type="scientific">Heterodera schachtii</name>
    <name type="common">Sugarbeet cyst nematode worm</name>
    <name type="synonym">Tylenchus schachtii</name>
    <dbReference type="NCBI Taxonomy" id="97005"/>
    <lineage>
        <taxon>Eukaryota</taxon>
        <taxon>Metazoa</taxon>
        <taxon>Ecdysozoa</taxon>
        <taxon>Nematoda</taxon>
        <taxon>Chromadorea</taxon>
        <taxon>Rhabditida</taxon>
        <taxon>Tylenchina</taxon>
        <taxon>Tylenchomorpha</taxon>
        <taxon>Tylenchoidea</taxon>
        <taxon>Heteroderidae</taxon>
        <taxon>Heteroderinae</taxon>
        <taxon>Heterodera</taxon>
    </lineage>
</organism>
<gene>
    <name evidence="2" type="ORF">niasHS_004448</name>
</gene>
<sequence length="287" mass="31603">MHQSLPLFLPLFIFFVYTTDCLNGLNCQQGAEIKPNGQKFNNTDQKCPQKDAKYCVTSICTTDEIPNYTNIAWFCDVIKNSEKCADRRKEKFTGLKNISCKCLYGEEGEENGNAQFTPPPPVDPNEKAPTCKIGIIDEQRRGKVTKSFCPRGQHHCFAASCVKEADGQMMFVVWGCVKGYGGNVCAEVQANATRALNTKLSCKCLFGDRDVHMTNEQMMMHHLFPPSATASNKSVAATTTTQTTMKMTKTGTGNTGAESVSVRSTIGKLSSVVLLTFAMVVAQRFEL</sequence>
<feature type="chain" id="PRO_5044752736" evidence="1">
    <location>
        <begin position="22"/>
        <end position="287"/>
    </location>
</feature>
<comment type="caution">
    <text evidence="2">The sequence shown here is derived from an EMBL/GenBank/DDBJ whole genome shotgun (WGS) entry which is preliminary data.</text>
</comment>
<evidence type="ECO:0000313" key="3">
    <source>
        <dbReference type="Proteomes" id="UP001620645"/>
    </source>
</evidence>
<reference evidence="2 3" key="1">
    <citation type="submission" date="2024-10" db="EMBL/GenBank/DDBJ databases">
        <authorList>
            <person name="Kim D."/>
        </authorList>
    </citation>
    <scope>NUCLEOTIDE SEQUENCE [LARGE SCALE GENOMIC DNA]</scope>
    <source>
        <strain evidence="2">Taebaek</strain>
    </source>
</reference>
<dbReference type="AlphaFoldDB" id="A0ABD2JR08"/>
<protein>
    <submittedName>
        <fullName evidence="2">Uncharacterized protein</fullName>
    </submittedName>
</protein>
<name>A0ABD2JR08_HETSC</name>
<accession>A0ABD2JR08</accession>
<feature type="signal peptide" evidence="1">
    <location>
        <begin position="1"/>
        <end position="21"/>
    </location>
</feature>
<dbReference type="EMBL" id="JBICCN010000113">
    <property type="protein sequence ID" value="KAL3093059.1"/>
    <property type="molecule type" value="Genomic_DNA"/>
</dbReference>
<proteinExistence type="predicted"/>
<keyword evidence="1" id="KW-0732">Signal</keyword>